<dbReference type="PANTHER" id="PTHR35023">
    <property type="entry name" value="CHELATASE-RELATED"/>
    <property type="match status" value="1"/>
</dbReference>
<dbReference type="Gene3D" id="3.40.50.410">
    <property type="entry name" value="von Willebrand factor, type A domain"/>
    <property type="match status" value="1"/>
</dbReference>
<sequence>MVELGSGKKLSQAGRAPTPFPAIVGQRDLKDALLAVAANDDLDGLLATGEKGTAKSTAARALADLLPDQRAVADCPYGCPPDDPESQCADCRTRADPPVETRPVPFVTLPLGASRDRVVGSLSVPDALDGDAEFNPGLLAAANRGFLYVDEVNLLDDHLVDVLLDAAAAGVNRVERDGVSVTHPAEFTLIGTMNPEEGELRPQFRDRFALRVGVAGSDDLDDRAEIVERALDGFDGDYADQTQAVRERLLDARDLLPEVDLPDSLVREITELCRDAGVDGHRADVATARAARTLAALDGRPTVTEADVQRAAEFALPHRLQSRPFEDAPDPEDVVDDHFDDGEDGGESTDSDDSDADAGDDADDPDADADEEGDDSGADSEPDEDSDESSPAPQPDGAGEDREGDSGQADHGDDSERGDESEDSEEAAPLVPGQSRSETPDPGAGRAPETDAPDAETSSGTGGASATPSASGRGARVRTERASATDSVDAAASVRAAAARGADGVEKRDLRQSVRAGSASALVVFAVDASASMRAPMRAAKGVALDVLRDAYERRDEVAVVTFAGEDADVVLPPTDSVTLAARHLKSLPTGDRTPLPAGLRAADDVLARADPDAAVVVVVTDGRANAGTDQPTADTREAASALADRGANVLVVDAGDGGRAGLVGDVVRASGGERVPLDALTPERIDGAVRAARDER</sequence>
<dbReference type="SMART" id="SM00327">
    <property type="entry name" value="VWA"/>
    <property type="match status" value="1"/>
</dbReference>
<feature type="compositionally biased region" description="Acidic residues" evidence="4">
    <location>
        <begin position="327"/>
        <end position="388"/>
    </location>
</feature>
<dbReference type="InterPro" id="IPR002035">
    <property type="entry name" value="VWF_A"/>
</dbReference>
<dbReference type="SUPFAM" id="SSF52540">
    <property type="entry name" value="P-loop containing nucleoside triphosphate hydrolases"/>
    <property type="match status" value="1"/>
</dbReference>
<protein>
    <submittedName>
        <fullName evidence="6">VWA domain-containing protein</fullName>
    </submittedName>
</protein>
<dbReference type="Gene3D" id="3.40.50.300">
    <property type="entry name" value="P-loop containing nucleotide triphosphate hydrolases"/>
    <property type="match status" value="1"/>
</dbReference>
<dbReference type="InterPro" id="IPR052989">
    <property type="entry name" value="Mg-chelatase_DI-like"/>
</dbReference>
<feature type="compositionally biased region" description="Basic and acidic residues" evidence="4">
    <location>
        <begin position="399"/>
        <end position="415"/>
    </location>
</feature>
<dbReference type="Pfam" id="PF01078">
    <property type="entry name" value="Mg_chelatase"/>
    <property type="match status" value="1"/>
</dbReference>
<gene>
    <name evidence="6" type="ORF">ABSL23_14370</name>
</gene>
<dbReference type="PROSITE" id="PS50234">
    <property type="entry name" value="VWFA"/>
    <property type="match status" value="1"/>
</dbReference>
<dbReference type="Pfam" id="PF17863">
    <property type="entry name" value="AAA_lid_2"/>
    <property type="match status" value="1"/>
</dbReference>
<feature type="compositionally biased region" description="Low complexity" evidence="4">
    <location>
        <begin position="455"/>
        <end position="474"/>
    </location>
</feature>
<evidence type="ECO:0000256" key="3">
    <source>
        <dbReference type="ARBA" id="ARBA00022840"/>
    </source>
</evidence>
<dbReference type="GeneID" id="91110356"/>
<dbReference type="GO" id="GO:0005524">
    <property type="term" value="F:ATP binding"/>
    <property type="evidence" value="ECO:0007669"/>
    <property type="project" value="UniProtKB-KW"/>
</dbReference>
<dbReference type="Gene3D" id="1.10.8.80">
    <property type="entry name" value="Magnesium chelatase subunit I, C-Terminal domain"/>
    <property type="match status" value="1"/>
</dbReference>
<name>A0AAU8CCK2_9EURY</name>
<comment type="similarity">
    <text evidence="1">Belongs to the Mg-chelatase subunits D/I family.</text>
</comment>
<dbReference type="CDD" id="cd01451">
    <property type="entry name" value="vWA_Magnesium_chelatase"/>
    <property type="match status" value="1"/>
</dbReference>
<proteinExistence type="inferred from homology"/>
<dbReference type="PANTHER" id="PTHR35023:SF1">
    <property type="entry name" value="MG-PROTOPORPHYRIN IX CHELATASE"/>
    <property type="match status" value="1"/>
</dbReference>
<dbReference type="AlphaFoldDB" id="A0AAU8CCK2"/>
<dbReference type="InterPro" id="IPR000523">
    <property type="entry name" value="Mg_chelatse_chII-like_cat_dom"/>
</dbReference>
<dbReference type="KEGG" id="hanx:ABSL23_14370"/>
<dbReference type="Pfam" id="PF13519">
    <property type="entry name" value="VWA_2"/>
    <property type="match status" value="1"/>
</dbReference>
<dbReference type="InterPro" id="IPR036465">
    <property type="entry name" value="vWFA_dom_sf"/>
</dbReference>
<keyword evidence="2" id="KW-0547">Nucleotide-binding</keyword>
<dbReference type="InterPro" id="IPR041702">
    <property type="entry name" value="BchD/ChlD_VWA"/>
</dbReference>
<dbReference type="SUPFAM" id="SSF53300">
    <property type="entry name" value="vWA-like"/>
    <property type="match status" value="1"/>
</dbReference>
<evidence type="ECO:0000259" key="5">
    <source>
        <dbReference type="PROSITE" id="PS50234"/>
    </source>
</evidence>
<dbReference type="InterPro" id="IPR003593">
    <property type="entry name" value="AAA+_ATPase"/>
</dbReference>
<evidence type="ECO:0000256" key="1">
    <source>
        <dbReference type="ARBA" id="ARBA00005799"/>
    </source>
</evidence>
<feature type="domain" description="VWFA" evidence="5">
    <location>
        <begin position="522"/>
        <end position="657"/>
    </location>
</feature>
<accession>A0AAU8CCK2</accession>
<evidence type="ECO:0000256" key="2">
    <source>
        <dbReference type="ARBA" id="ARBA00022741"/>
    </source>
</evidence>
<feature type="compositionally biased region" description="Basic and acidic residues" evidence="4">
    <location>
        <begin position="503"/>
        <end position="512"/>
    </location>
</feature>
<feature type="compositionally biased region" description="Acidic residues" evidence="4">
    <location>
        <begin position="416"/>
        <end position="426"/>
    </location>
</feature>
<dbReference type="SMART" id="SM00382">
    <property type="entry name" value="AAA"/>
    <property type="match status" value="1"/>
</dbReference>
<reference evidence="6" key="1">
    <citation type="submission" date="2024-06" db="EMBL/GenBank/DDBJ databases">
        <title>Genome Sequence of an extremely halophilic archaeon isolated from Permian era halite, Salado Formation, Carlsbad, New Mexico: Halobacterium sp. strain NMX12-1.</title>
        <authorList>
            <person name="Sotoa L."/>
            <person name="DasSarma P."/>
            <person name="Anton B.P."/>
            <person name="Vincze T."/>
            <person name="Verma I."/>
            <person name="Eralp B."/>
            <person name="Powers D.W."/>
            <person name="Dozier B.L."/>
            <person name="Roberts R.J."/>
            <person name="DasSarma S."/>
        </authorList>
    </citation>
    <scope>NUCLEOTIDE SEQUENCE</scope>
    <source>
        <strain evidence="6">NMX12-1</strain>
    </source>
</reference>
<evidence type="ECO:0000256" key="4">
    <source>
        <dbReference type="SAM" id="MobiDB-lite"/>
    </source>
</evidence>
<organism evidence="6">
    <name type="scientific">Halobacterium sp. NMX12-1</name>
    <dbReference type="NCBI Taxonomy" id="3166650"/>
    <lineage>
        <taxon>Archaea</taxon>
        <taxon>Methanobacteriati</taxon>
        <taxon>Methanobacteriota</taxon>
        <taxon>Stenosarchaea group</taxon>
        <taxon>Halobacteria</taxon>
        <taxon>Halobacteriales</taxon>
        <taxon>Halobacteriaceae</taxon>
        <taxon>Halobacterium</taxon>
    </lineage>
</organism>
<keyword evidence="3" id="KW-0067">ATP-binding</keyword>
<dbReference type="InterPro" id="IPR027417">
    <property type="entry name" value="P-loop_NTPase"/>
</dbReference>
<feature type="compositionally biased region" description="Low complexity" evidence="4">
    <location>
        <begin position="484"/>
        <end position="502"/>
    </location>
</feature>
<dbReference type="CDD" id="cd00009">
    <property type="entry name" value="AAA"/>
    <property type="match status" value="1"/>
</dbReference>
<dbReference type="RefSeq" id="WP_353634237.1">
    <property type="nucleotide sequence ID" value="NZ_CP159204.1"/>
</dbReference>
<feature type="region of interest" description="Disordered" evidence="4">
    <location>
        <begin position="318"/>
        <end position="513"/>
    </location>
</feature>
<evidence type="ECO:0000313" key="6">
    <source>
        <dbReference type="EMBL" id="XCF16412.1"/>
    </source>
</evidence>
<dbReference type="InterPro" id="IPR041628">
    <property type="entry name" value="ChlI/MoxR_AAA_lid"/>
</dbReference>
<dbReference type="EMBL" id="CP159204">
    <property type="protein sequence ID" value="XCF16412.1"/>
    <property type="molecule type" value="Genomic_DNA"/>
</dbReference>